<gene>
    <name evidence="2" type="ORF">KH142_00485</name>
</gene>
<comment type="caution">
    <text evidence="2">The sequence shown here is derived from an EMBL/GenBank/DDBJ whole genome shotgun (WGS) entry which is preliminary data.</text>
</comment>
<dbReference type="PROSITE" id="PS51186">
    <property type="entry name" value="GNAT"/>
    <property type="match status" value="1"/>
</dbReference>
<dbReference type="SUPFAM" id="SSF55729">
    <property type="entry name" value="Acyl-CoA N-acyltransferases (Nat)"/>
    <property type="match status" value="1"/>
</dbReference>
<feature type="domain" description="N-acetyltransferase" evidence="1">
    <location>
        <begin position="27"/>
        <end position="189"/>
    </location>
</feature>
<dbReference type="Pfam" id="PF00583">
    <property type="entry name" value="Acetyltransf_1"/>
    <property type="match status" value="1"/>
</dbReference>
<dbReference type="InterPro" id="IPR000182">
    <property type="entry name" value="GNAT_dom"/>
</dbReference>
<dbReference type="Gene3D" id="3.40.630.30">
    <property type="match status" value="1"/>
</dbReference>
<organism evidence="2 3">
    <name type="scientific">Slackia piriformis</name>
    <dbReference type="NCBI Taxonomy" id="626934"/>
    <lineage>
        <taxon>Bacteria</taxon>
        <taxon>Bacillati</taxon>
        <taxon>Actinomycetota</taxon>
        <taxon>Coriobacteriia</taxon>
        <taxon>Eggerthellales</taxon>
        <taxon>Eggerthellaceae</taxon>
        <taxon>Slackia</taxon>
    </lineage>
</organism>
<sequence>MGDKAAADRATDDRAARDGFCDSAREVHVREYRDDDIAAMRAIWNEVVRDGAAFPQIDELSDENESRAFFGSQTTCAVAEAQGRVLGLYILHPNNVGRCGHIANTSYAVASAARGMHIGERLVRDSLTRARDCGFRVLQFNAVVASNASALHLYQKIGFTQLGVIPGGFLNKDGVYEDIIPHYYDLTKL</sequence>
<dbReference type="GO" id="GO:0016747">
    <property type="term" value="F:acyltransferase activity, transferring groups other than amino-acyl groups"/>
    <property type="evidence" value="ECO:0007669"/>
    <property type="project" value="InterPro"/>
</dbReference>
<proteinExistence type="predicted"/>
<dbReference type="PANTHER" id="PTHR43138:SF1">
    <property type="entry name" value="N-ACETYLTRANSFERASE ACA1"/>
    <property type="match status" value="1"/>
</dbReference>
<keyword evidence="2" id="KW-0012">Acyltransferase</keyword>
<dbReference type="EC" id="2.3.1.-" evidence="2"/>
<keyword evidence="2" id="KW-0808">Transferase</keyword>
<dbReference type="PANTHER" id="PTHR43138">
    <property type="entry name" value="ACETYLTRANSFERASE, GNAT FAMILY"/>
    <property type="match status" value="1"/>
</dbReference>
<evidence type="ECO:0000313" key="2">
    <source>
        <dbReference type="EMBL" id="MBS6939967.1"/>
    </source>
</evidence>
<accession>A0A943URQ2</accession>
<protein>
    <submittedName>
        <fullName evidence="2">GNAT family N-acetyltransferase</fullName>
        <ecNumber evidence="2">2.3.1.-</ecNumber>
    </submittedName>
</protein>
<evidence type="ECO:0000313" key="3">
    <source>
        <dbReference type="Proteomes" id="UP000727506"/>
    </source>
</evidence>
<dbReference type="InterPro" id="IPR016181">
    <property type="entry name" value="Acyl_CoA_acyltransferase"/>
</dbReference>
<dbReference type="InterPro" id="IPR052742">
    <property type="entry name" value="Mito_N-acetyltransferase"/>
</dbReference>
<evidence type="ECO:0000259" key="1">
    <source>
        <dbReference type="PROSITE" id="PS51186"/>
    </source>
</evidence>
<dbReference type="AlphaFoldDB" id="A0A943URQ2"/>
<dbReference type="EMBL" id="JAGZSV010000003">
    <property type="protein sequence ID" value="MBS6939967.1"/>
    <property type="molecule type" value="Genomic_DNA"/>
</dbReference>
<name>A0A943URQ2_9ACTN</name>
<dbReference type="CDD" id="cd04301">
    <property type="entry name" value="NAT_SF"/>
    <property type="match status" value="1"/>
</dbReference>
<dbReference type="Proteomes" id="UP000727506">
    <property type="component" value="Unassembled WGS sequence"/>
</dbReference>
<reference evidence="2" key="1">
    <citation type="submission" date="2021-02" db="EMBL/GenBank/DDBJ databases">
        <title>Infant gut strain persistence is associated with maternal origin, phylogeny, and functional potential including surface adhesion and iron acquisition.</title>
        <authorList>
            <person name="Lou Y.C."/>
        </authorList>
    </citation>
    <scope>NUCLEOTIDE SEQUENCE</scope>
    <source>
        <strain evidence="2">L2_039_000G1_dasL2_039_000G1_concoct_11</strain>
    </source>
</reference>